<dbReference type="Proteomes" id="UP000826656">
    <property type="component" value="Unassembled WGS sequence"/>
</dbReference>
<organism evidence="2 3">
    <name type="scientific">Solanum tuberosum</name>
    <name type="common">Potato</name>
    <dbReference type="NCBI Taxonomy" id="4113"/>
    <lineage>
        <taxon>Eukaryota</taxon>
        <taxon>Viridiplantae</taxon>
        <taxon>Streptophyta</taxon>
        <taxon>Embryophyta</taxon>
        <taxon>Tracheophyta</taxon>
        <taxon>Spermatophyta</taxon>
        <taxon>Magnoliopsida</taxon>
        <taxon>eudicotyledons</taxon>
        <taxon>Gunneridae</taxon>
        <taxon>Pentapetalae</taxon>
        <taxon>asterids</taxon>
        <taxon>lamiids</taxon>
        <taxon>Solanales</taxon>
        <taxon>Solanaceae</taxon>
        <taxon>Solanoideae</taxon>
        <taxon>Solaneae</taxon>
        <taxon>Solanum</taxon>
    </lineage>
</organism>
<evidence type="ECO:0000313" key="3">
    <source>
        <dbReference type="Proteomes" id="UP000826656"/>
    </source>
</evidence>
<accession>A0ABQ7TU99</accession>
<evidence type="ECO:0000256" key="1">
    <source>
        <dbReference type="SAM" id="MobiDB-lite"/>
    </source>
</evidence>
<protein>
    <submittedName>
        <fullName evidence="2">Uncharacterized protein</fullName>
    </submittedName>
</protein>
<comment type="caution">
    <text evidence="2">The sequence shown here is derived from an EMBL/GenBank/DDBJ whole genome shotgun (WGS) entry which is preliminary data.</text>
</comment>
<dbReference type="EMBL" id="JAIVGD010000028">
    <property type="protein sequence ID" value="KAH0738311.1"/>
    <property type="molecule type" value="Genomic_DNA"/>
</dbReference>
<keyword evidence="3" id="KW-1185">Reference proteome</keyword>
<name>A0ABQ7TU99_SOLTU</name>
<feature type="region of interest" description="Disordered" evidence="1">
    <location>
        <begin position="17"/>
        <end position="73"/>
    </location>
</feature>
<evidence type="ECO:0000313" key="2">
    <source>
        <dbReference type="EMBL" id="KAH0738311.1"/>
    </source>
</evidence>
<gene>
    <name evidence="2" type="ORF">KY290_037016</name>
</gene>
<sequence length="73" mass="8045">MLLQHYEEQVGGANEQIVDKDWGVNEQDVGTNDHDGGANDKYLGANEQNVVQDDVDGVSPVDEYMDRGTKQGH</sequence>
<reference evidence="2 3" key="1">
    <citation type="journal article" date="2021" name="bioRxiv">
        <title>Chromosome-scale and haplotype-resolved genome assembly of a tetraploid potato cultivar.</title>
        <authorList>
            <person name="Sun H."/>
            <person name="Jiao W.-B."/>
            <person name="Krause K."/>
            <person name="Campoy J.A."/>
            <person name="Goel M."/>
            <person name="Folz-Donahue K."/>
            <person name="Kukat C."/>
            <person name="Huettel B."/>
            <person name="Schneeberger K."/>
        </authorList>
    </citation>
    <scope>NUCLEOTIDE SEQUENCE [LARGE SCALE GENOMIC DNA]</scope>
    <source>
        <strain evidence="2">SolTubOtavaFocal</strain>
        <tissue evidence="2">Leaves</tissue>
    </source>
</reference>
<feature type="compositionally biased region" description="Basic and acidic residues" evidence="1">
    <location>
        <begin position="64"/>
        <end position="73"/>
    </location>
</feature>
<proteinExistence type="predicted"/>